<accession>A0A1K0HIA8</accession>
<dbReference type="Proteomes" id="UP000658997">
    <property type="component" value="Unassembled WGS sequence"/>
</dbReference>
<reference evidence="2" key="1">
    <citation type="submission" date="2016-04" db="EMBL/GenBank/DDBJ databases">
        <authorList>
            <person name="Evans L.H."/>
            <person name="Alamgir A."/>
            <person name="Owens N."/>
            <person name="Weber N.D."/>
            <person name="Virtaneva K."/>
            <person name="Barbian K."/>
            <person name="Babar A."/>
            <person name="Rosenke K."/>
        </authorList>
    </citation>
    <scope>NUCLEOTIDE SEQUENCE</scope>
    <source>
        <strain evidence="2">UB2112</strain>
    </source>
</reference>
<dbReference type="AlphaFoldDB" id="A0A1K0HIA8"/>
<evidence type="ECO:0000313" key="5">
    <source>
        <dbReference type="Proteomes" id="UP000658997"/>
    </source>
</evidence>
<proteinExistence type="predicted"/>
<feature type="region of interest" description="Disordered" evidence="1">
    <location>
        <begin position="357"/>
        <end position="404"/>
    </location>
</feature>
<dbReference type="OrthoDB" id="3355573at2759"/>
<feature type="compositionally biased region" description="Polar residues" evidence="1">
    <location>
        <begin position="362"/>
        <end position="376"/>
    </location>
</feature>
<dbReference type="Proteomes" id="UP000179920">
    <property type="component" value="Chromosome XIV"/>
</dbReference>
<dbReference type="EMBL" id="ULHB01000182">
    <property type="protein sequence ID" value="SYW84679.1"/>
    <property type="molecule type" value="Genomic_DNA"/>
</dbReference>
<keyword evidence="5" id="KW-1185">Reference proteome</keyword>
<reference evidence="3" key="3">
    <citation type="submission" date="2018-08" db="EMBL/GenBank/DDBJ databases">
        <authorList>
            <person name="Guldener U."/>
        </authorList>
    </citation>
    <scope>NUCLEOTIDE SEQUENCE</scope>
    <source>
        <strain evidence="3">UB2</strain>
    </source>
</reference>
<evidence type="ECO:0000313" key="2">
    <source>
        <dbReference type="EMBL" id="SAM84510.1"/>
    </source>
</evidence>
<evidence type="ECO:0000313" key="3">
    <source>
        <dbReference type="EMBL" id="SYW84679.1"/>
    </source>
</evidence>
<feature type="compositionally biased region" description="Basic and acidic residues" evidence="1">
    <location>
        <begin position="157"/>
        <end position="181"/>
    </location>
</feature>
<protein>
    <submittedName>
        <fullName evidence="2">Uncharacterized protein</fullName>
    </submittedName>
</protein>
<feature type="compositionally biased region" description="Low complexity" evidence="1">
    <location>
        <begin position="278"/>
        <end position="297"/>
    </location>
</feature>
<dbReference type="EMBL" id="LT558130">
    <property type="protein sequence ID" value="SAM84510.1"/>
    <property type="molecule type" value="Genomic_DNA"/>
</dbReference>
<feature type="compositionally biased region" description="Polar residues" evidence="1">
    <location>
        <begin position="309"/>
        <end position="320"/>
    </location>
</feature>
<reference evidence="4" key="2">
    <citation type="submission" date="2016-04" db="EMBL/GenBank/DDBJ databases">
        <authorList>
            <person name="Guldener U."/>
            <person name="Guldener U."/>
        </authorList>
    </citation>
    <scope>NUCLEOTIDE SEQUENCE [LARGE SCALE GENOMIC DNA]</scope>
    <source>
        <strain evidence="4">UB2112</strain>
    </source>
</reference>
<organism evidence="2 4">
    <name type="scientific">Ustilago bromivora</name>
    <dbReference type="NCBI Taxonomy" id="307758"/>
    <lineage>
        <taxon>Eukaryota</taxon>
        <taxon>Fungi</taxon>
        <taxon>Dikarya</taxon>
        <taxon>Basidiomycota</taxon>
        <taxon>Ustilaginomycotina</taxon>
        <taxon>Ustilaginomycetes</taxon>
        <taxon>Ustilaginales</taxon>
        <taxon>Ustilaginaceae</taxon>
        <taxon>Ustilago</taxon>
    </lineage>
</organism>
<gene>
    <name evidence="3" type="ORF">UBRO2_05574</name>
    <name evidence="2" type="ORF">UBRO_05773</name>
</gene>
<evidence type="ECO:0000256" key="1">
    <source>
        <dbReference type="SAM" id="MobiDB-lite"/>
    </source>
</evidence>
<feature type="compositionally biased region" description="Acidic residues" evidence="1">
    <location>
        <begin position="184"/>
        <end position="193"/>
    </location>
</feature>
<name>A0A1K0HIA8_9BASI</name>
<feature type="region of interest" description="Disordered" evidence="1">
    <location>
        <begin position="118"/>
        <end position="334"/>
    </location>
</feature>
<sequence>MPSAVAAAMPQQAPKTKKPVLTIDATNLSKPTTPNFNIPKIVITPPDEPARYSSPLPEQRFEKAVLFVPVKTEELGWEEHGLYWNGTYAYPVHQIYNREGQPIGRQRKGPQGYRFEEYYENKKPRRSSSSQQASVSDEMEVEEAVVRLDEPAPAPARIEERNDKVNRSIEEERNLEEEKLAELQVEDDQDEDMPSPSSPTLSVTETEDSASFCDDSSSLWSRNEAESDDEESVCTSPGIMSPPMGVDEDFQSETLSKKLSDLPAPSSGNEATKTSWISLGTLPSSSAPSSSPSQSLPTARVKSKKSLEFSKNNRATSTLIPDSHRDSRRQSTPSAYTSIIQDLTTSPFASFSASTPFRSATLPRSSSRSGYNQSKVGGSIFRPPPPHVASPSAENTGSLVRSSASPLFRSGGDVDFSAGWNFENHTAKMSNWAIVFPITTESRLSG</sequence>
<evidence type="ECO:0000313" key="4">
    <source>
        <dbReference type="Proteomes" id="UP000179920"/>
    </source>
</evidence>
<feature type="compositionally biased region" description="Polar residues" evidence="1">
    <location>
        <begin position="266"/>
        <end position="277"/>
    </location>
</feature>
<feature type="compositionally biased region" description="Low complexity" evidence="1">
    <location>
        <begin position="127"/>
        <end position="136"/>
    </location>
</feature>
<feature type="compositionally biased region" description="Polar residues" evidence="1">
    <location>
        <begin position="392"/>
        <end position="404"/>
    </location>
</feature>